<evidence type="ECO:0000259" key="10">
    <source>
        <dbReference type="PROSITE" id="PS50165"/>
    </source>
</evidence>
<proteinExistence type="inferred from homology"/>
<dbReference type="Proteomes" id="UP000254065">
    <property type="component" value="Unassembled WGS sequence"/>
</dbReference>
<dbReference type="PROSITE" id="PS50165">
    <property type="entry name" value="UVRC"/>
    <property type="match status" value="1"/>
</dbReference>
<dbReference type="FunFam" id="3.40.1440.10:FF:000001">
    <property type="entry name" value="UvrABC system protein C"/>
    <property type="match status" value="1"/>
</dbReference>
<feature type="domain" description="UvrC family homology region profile" evidence="10">
    <location>
        <begin position="258"/>
        <end position="481"/>
    </location>
</feature>
<keyword evidence="5 7" id="KW-0234">DNA repair</keyword>
<dbReference type="Pfam" id="PF01541">
    <property type="entry name" value="GIY-YIG"/>
    <property type="match status" value="1"/>
</dbReference>
<protein>
    <recommendedName>
        <fullName evidence="7">UvrABC system protein C</fullName>
        <shortName evidence="7">Protein UvrC</shortName>
    </recommendedName>
    <alternativeName>
        <fullName evidence="7">Excinuclease ABC subunit C</fullName>
    </alternativeName>
</protein>
<dbReference type="FunFam" id="3.30.420.340:FF:000001">
    <property type="entry name" value="UvrABC system protein C"/>
    <property type="match status" value="1"/>
</dbReference>
<keyword evidence="6 7" id="KW-0742">SOS response</keyword>
<gene>
    <name evidence="7 11" type="primary">uvrC</name>
    <name evidence="11" type="ORF">NCTC12877_00136</name>
</gene>
<dbReference type="InterPro" id="IPR001943">
    <property type="entry name" value="UVR_dom"/>
</dbReference>
<evidence type="ECO:0000259" key="9">
    <source>
        <dbReference type="PROSITE" id="PS50164"/>
    </source>
</evidence>
<dbReference type="SUPFAM" id="SSF82771">
    <property type="entry name" value="GIY-YIG endonuclease"/>
    <property type="match status" value="1"/>
</dbReference>
<comment type="similarity">
    <text evidence="7">Belongs to the UvrC family.</text>
</comment>
<keyword evidence="12" id="KW-1185">Reference proteome</keyword>
<dbReference type="InterPro" id="IPR001162">
    <property type="entry name" value="UvrC_RNase_H_dom"/>
</dbReference>
<dbReference type="SUPFAM" id="SSF47781">
    <property type="entry name" value="RuvA domain 2-like"/>
    <property type="match status" value="1"/>
</dbReference>
<evidence type="ECO:0000256" key="6">
    <source>
        <dbReference type="ARBA" id="ARBA00023236"/>
    </source>
</evidence>
<dbReference type="PROSITE" id="PS50164">
    <property type="entry name" value="GIY_YIG"/>
    <property type="match status" value="1"/>
</dbReference>
<keyword evidence="2 7" id="KW-0227">DNA damage</keyword>
<dbReference type="Pfam" id="PF02151">
    <property type="entry name" value="UVR"/>
    <property type="match status" value="1"/>
</dbReference>
<comment type="subunit">
    <text evidence="7">Interacts with UvrB in an incision complex.</text>
</comment>
<name>A0A378QXP6_9GAMM</name>
<dbReference type="Gene3D" id="1.10.150.20">
    <property type="entry name" value="5' to 3' exonuclease, C-terminal subdomain"/>
    <property type="match status" value="1"/>
</dbReference>
<dbReference type="GO" id="GO:0009381">
    <property type="term" value="F:excinuclease ABC activity"/>
    <property type="evidence" value="ECO:0007669"/>
    <property type="project" value="UniProtKB-UniRule"/>
</dbReference>
<dbReference type="AlphaFoldDB" id="A0A378QXP6"/>
<dbReference type="Gene3D" id="3.40.1440.10">
    <property type="entry name" value="GIY-YIG endonuclease"/>
    <property type="match status" value="1"/>
</dbReference>
<dbReference type="InterPro" id="IPR010994">
    <property type="entry name" value="RuvA_2-like"/>
</dbReference>
<comment type="subcellular location">
    <subcellularLocation>
        <location evidence="7">Cytoplasm</location>
    </subcellularLocation>
</comment>
<dbReference type="InterPro" id="IPR036876">
    <property type="entry name" value="UVR_dom_sf"/>
</dbReference>
<evidence type="ECO:0000259" key="8">
    <source>
        <dbReference type="PROSITE" id="PS50151"/>
    </source>
</evidence>
<dbReference type="GO" id="GO:0003677">
    <property type="term" value="F:DNA binding"/>
    <property type="evidence" value="ECO:0007669"/>
    <property type="project" value="UniProtKB-UniRule"/>
</dbReference>
<dbReference type="GO" id="GO:0006289">
    <property type="term" value="P:nucleotide-excision repair"/>
    <property type="evidence" value="ECO:0007669"/>
    <property type="project" value="UniProtKB-UniRule"/>
</dbReference>
<evidence type="ECO:0000256" key="3">
    <source>
        <dbReference type="ARBA" id="ARBA00022769"/>
    </source>
</evidence>
<dbReference type="InterPro" id="IPR035901">
    <property type="entry name" value="GIY-YIG_endonuc_sf"/>
</dbReference>
<sequence>MNQAYSDHLTQLLKNLPNLPGVYKMLGKSGEILYVGKAKSLKNRVNSYFAKTIDHPKTVALVARICDIEIIITRSESEALLLEQNLIKQHRPPYNIILRDDKSYLYLFISKDKFPRLAVGRGKGNHAEGRYFGPYPSANSAKEAMLLLQKLFMLRNCTNNVFANAKRPCLEHQIKRCTAPCVGLISQADYDDNVGQALDFLNGKTGELQAMLAQKMHESAENMYFEQAVFYRDRLAMLSDITARQAVYRVGDDSSADVFAIADKNGLTVVHVLTVRGGKVLGGKNYFPDDVEVFDMPAERLERFLLSFYLEVSDDLPKEIIINEMIDDKDTVAELLHDEFGKKCLIKDKVQKHRREWQELAILNAHNALTAKLSDFNELNERFVAMQQVLGAVSDRAINRIECFDISHTMGELAVGSCVVFDSRGARKRDYRQYAIHDVVGGDDYGAMRQVLTRRYVKHPLPDLLLIDGGKGQLNIAKEVLTELDKLDDTLLISVAKGEGRKAGLEVLHFLEHEPIDLPMDSKALHLIMHIRDEAHRFAITAHRKKRDKARGASVLEVIPNLGAKRRRDLLAHFGGIQQLLGASESEIASVKGIGKVLAGTIYKSLHG</sequence>
<evidence type="ECO:0000256" key="5">
    <source>
        <dbReference type="ARBA" id="ARBA00023204"/>
    </source>
</evidence>
<dbReference type="InterPro" id="IPR050066">
    <property type="entry name" value="UvrABC_protein_C"/>
</dbReference>
<dbReference type="CDD" id="cd10434">
    <property type="entry name" value="GIY-YIG_UvrC_Cho"/>
    <property type="match status" value="1"/>
</dbReference>
<dbReference type="Pfam" id="PF22920">
    <property type="entry name" value="UvrC_RNaseH"/>
    <property type="match status" value="1"/>
</dbReference>
<dbReference type="InterPro" id="IPR000305">
    <property type="entry name" value="GIY-YIG_endonuc"/>
</dbReference>
<dbReference type="PANTHER" id="PTHR30562">
    <property type="entry name" value="UVRC/OXIDOREDUCTASE"/>
    <property type="match status" value="1"/>
</dbReference>
<dbReference type="SUPFAM" id="SSF46600">
    <property type="entry name" value="C-terminal UvrC-binding domain of UvrB"/>
    <property type="match status" value="1"/>
</dbReference>
<dbReference type="InterPro" id="IPR004791">
    <property type="entry name" value="UvrC"/>
</dbReference>
<accession>A0A378QXP6</accession>
<dbReference type="RefSeq" id="WP_029103237.1">
    <property type="nucleotide sequence ID" value="NZ_UGQB01000004.1"/>
</dbReference>
<evidence type="ECO:0000256" key="7">
    <source>
        <dbReference type="HAMAP-Rule" id="MF_00203"/>
    </source>
</evidence>
<dbReference type="GO" id="GO:0009380">
    <property type="term" value="C:excinuclease repair complex"/>
    <property type="evidence" value="ECO:0007669"/>
    <property type="project" value="InterPro"/>
</dbReference>
<keyword evidence="3 7" id="KW-0228">DNA excision</keyword>
<dbReference type="InterPro" id="IPR038476">
    <property type="entry name" value="UvrC_RNase_H_dom_sf"/>
</dbReference>
<dbReference type="GO" id="GO:0005737">
    <property type="term" value="C:cytoplasm"/>
    <property type="evidence" value="ECO:0007669"/>
    <property type="project" value="UniProtKB-SubCell"/>
</dbReference>
<keyword evidence="1 7" id="KW-0963">Cytoplasm</keyword>
<dbReference type="Pfam" id="PF08459">
    <property type="entry name" value="UvrC_RNaseH_dom"/>
    <property type="match status" value="1"/>
</dbReference>
<reference evidence="11 12" key="1">
    <citation type="submission" date="2018-06" db="EMBL/GenBank/DDBJ databases">
        <authorList>
            <consortium name="Pathogen Informatics"/>
            <person name="Doyle S."/>
        </authorList>
    </citation>
    <scope>NUCLEOTIDE SEQUENCE [LARGE SCALE GENOMIC DNA]</scope>
    <source>
        <strain evidence="11 12">NCTC12877</strain>
    </source>
</reference>
<dbReference type="SMART" id="SM00465">
    <property type="entry name" value="GIYc"/>
    <property type="match status" value="1"/>
</dbReference>
<evidence type="ECO:0000256" key="2">
    <source>
        <dbReference type="ARBA" id="ARBA00022763"/>
    </source>
</evidence>
<organism evidence="11 12">
    <name type="scientific">Moraxella caprae</name>
    <dbReference type="NCBI Taxonomy" id="90240"/>
    <lineage>
        <taxon>Bacteria</taxon>
        <taxon>Pseudomonadati</taxon>
        <taxon>Pseudomonadota</taxon>
        <taxon>Gammaproteobacteria</taxon>
        <taxon>Moraxellales</taxon>
        <taxon>Moraxellaceae</taxon>
        <taxon>Moraxella</taxon>
    </lineage>
</organism>
<evidence type="ECO:0000313" key="11">
    <source>
        <dbReference type="EMBL" id="STZ07181.1"/>
    </source>
</evidence>
<dbReference type="PROSITE" id="PS50151">
    <property type="entry name" value="UVR"/>
    <property type="match status" value="1"/>
</dbReference>
<dbReference type="NCBIfam" id="TIGR00194">
    <property type="entry name" value="uvrC"/>
    <property type="match status" value="1"/>
</dbReference>
<dbReference type="EMBL" id="UGQB01000004">
    <property type="protein sequence ID" value="STZ07181.1"/>
    <property type="molecule type" value="Genomic_DNA"/>
</dbReference>
<dbReference type="STRING" id="1122244.GCA_000426885_01740"/>
<keyword evidence="4 7" id="KW-0267">Excision nuclease</keyword>
<evidence type="ECO:0000313" key="12">
    <source>
        <dbReference type="Proteomes" id="UP000254065"/>
    </source>
</evidence>
<dbReference type="Gene3D" id="3.30.420.340">
    <property type="entry name" value="UvrC, RNAse H endonuclease domain"/>
    <property type="match status" value="1"/>
</dbReference>
<dbReference type="HAMAP" id="MF_00203">
    <property type="entry name" value="UvrC"/>
    <property type="match status" value="1"/>
</dbReference>
<dbReference type="OrthoDB" id="9804933at2"/>
<evidence type="ECO:0000256" key="1">
    <source>
        <dbReference type="ARBA" id="ARBA00022490"/>
    </source>
</evidence>
<feature type="domain" description="UVR" evidence="8">
    <location>
        <begin position="206"/>
        <end position="241"/>
    </location>
</feature>
<comment type="function">
    <text evidence="7">The UvrABC repair system catalyzes the recognition and processing of DNA lesions. UvrC both incises the 5' and 3' sides of the lesion. The N-terminal half is responsible for the 3' incision and the C-terminal half is responsible for the 5' incision.</text>
</comment>
<evidence type="ECO:0000256" key="4">
    <source>
        <dbReference type="ARBA" id="ARBA00022881"/>
    </source>
</evidence>
<dbReference type="GO" id="GO:0009432">
    <property type="term" value="P:SOS response"/>
    <property type="evidence" value="ECO:0007669"/>
    <property type="project" value="UniProtKB-UniRule"/>
</dbReference>
<dbReference type="InterPro" id="IPR047296">
    <property type="entry name" value="GIY-YIG_UvrC_Cho"/>
</dbReference>
<dbReference type="PANTHER" id="PTHR30562:SF1">
    <property type="entry name" value="UVRABC SYSTEM PROTEIN C"/>
    <property type="match status" value="1"/>
</dbReference>
<feature type="domain" description="GIY-YIG" evidence="9">
    <location>
        <begin position="18"/>
        <end position="96"/>
    </location>
</feature>